<protein>
    <submittedName>
        <fullName evidence="2">Replication initiator protein</fullName>
    </submittedName>
</protein>
<dbReference type="InterPro" id="IPR046828">
    <property type="entry name" value="RepSA"/>
</dbReference>
<dbReference type="PATRIC" id="fig|68170.10.peg.4865"/>
<evidence type="ECO:0000313" key="3">
    <source>
        <dbReference type="Proteomes" id="UP000033393"/>
    </source>
</evidence>
<dbReference type="AlphaFoldDB" id="A0A0F0HF45"/>
<organism evidence="2 3">
    <name type="scientific">Lentzea aerocolonigenes</name>
    <name type="common">Lechevalieria aerocolonigenes</name>
    <name type="synonym">Saccharothrix aerocolonigenes</name>
    <dbReference type="NCBI Taxonomy" id="68170"/>
    <lineage>
        <taxon>Bacteria</taxon>
        <taxon>Bacillati</taxon>
        <taxon>Actinomycetota</taxon>
        <taxon>Actinomycetes</taxon>
        <taxon>Pseudonocardiales</taxon>
        <taxon>Pseudonocardiaceae</taxon>
        <taxon>Lentzea</taxon>
    </lineage>
</organism>
<gene>
    <name evidence="2" type="ORF">UK23_03915</name>
</gene>
<dbReference type="EMBL" id="JYJG01000016">
    <property type="protein sequence ID" value="KJK52288.1"/>
    <property type="molecule type" value="Genomic_DNA"/>
</dbReference>
<feature type="region of interest" description="Disordered" evidence="1">
    <location>
        <begin position="137"/>
        <end position="174"/>
    </location>
</feature>
<evidence type="ECO:0000256" key="1">
    <source>
        <dbReference type="SAM" id="MobiDB-lite"/>
    </source>
</evidence>
<dbReference type="Proteomes" id="UP000033393">
    <property type="component" value="Unassembled WGS sequence"/>
</dbReference>
<reference evidence="2 3" key="1">
    <citation type="submission" date="2015-02" db="EMBL/GenBank/DDBJ databases">
        <authorList>
            <person name="Ju K.-S."/>
            <person name="Doroghazi J.R."/>
            <person name="Metcalf W."/>
        </authorList>
    </citation>
    <scope>NUCLEOTIDE SEQUENCE [LARGE SCALE GENOMIC DNA]</scope>
    <source>
        <strain evidence="2 3">NRRL B-16140</strain>
    </source>
</reference>
<dbReference type="eggNOG" id="ENOG502Z8MS">
    <property type="taxonomic scope" value="Bacteria"/>
</dbReference>
<proteinExistence type="predicted"/>
<sequence>MTSAERARLPLTLDVIKAAAEQHGVCTRPVMREVVDLDTGEVRIVAVRCNSTQASKCPACADRNRRSRMAQCREGWHLDREPIAERETPTPDQVALVTYRSDLTAEYRKAEVEGAVDQVDDLREAISEADADLRREGVRGNLPAVERPARTAPSRSTRRRQDAPNLPRRKVDKRTVGREFAGKYRPSTFITLTLDTYGKVRDDGTPVDPSTYDYRRAARDAVHFASLVDRWWQNLRRVVGFDAQYFGTVEPQKRITPHAHFAVRGSIPHQVVRDVTAATYLQVWWPSHDEIKYSGKRLPVWDMRTKGFVDPDTSLPLTSWVDAVANLDVPAHVAEFGAQVHSKGILGGTEEAGRHIGYLTKYLVKSISEVVEIDGSARVSDHADRLAAELAVTPCSDRCAVWLIYGVQPKGTNSRMTPGRCRSKAHRRETLGLPGRRVLVSRRWSGKTLAEHKSDRTVFVKEALAAAGIVKEETNRTRLMWSPVRAGDPHVPGRAELLMQMIAQRLKWRAEYDQALAAQPRPSPDLSATPAIAA</sequence>
<name>A0A0F0HF45_LENAE</name>
<comment type="caution">
    <text evidence="2">The sequence shown here is derived from an EMBL/GenBank/DDBJ whole genome shotgun (WGS) entry which is preliminary data.</text>
</comment>
<dbReference type="Pfam" id="PF20199">
    <property type="entry name" value="RepSA"/>
    <property type="match status" value="1"/>
</dbReference>
<keyword evidence="3" id="KW-1185">Reference proteome</keyword>
<evidence type="ECO:0000313" key="2">
    <source>
        <dbReference type="EMBL" id="KJK52288.1"/>
    </source>
</evidence>
<accession>A0A0F0HF45</accession>